<evidence type="ECO:0000256" key="2">
    <source>
        <dbReference type="ARBA" id="ARBA00023274"/>
    </source>
</evidence>
<sequence>MLKLVLPLAYNIAVSRPLDVKTSAHGVANTLDRAYTPGSCWAICVLPDLLLYDWPLAGQRVAEMKKDIHPDYHMIKVVMTDGSSYETRSTYGEPGATLNLDIDPTSHSAWTGGPQRISDRGRVSKFNQKFGAFGLKKNN</sequence>
<dbReference type="GO" id="GO:1990904">
    <property type="term" value="C:ribonucleoprotein complex"/>
    <property type="evidence" value="ECO:0007669"/>
    <property type="project" value="UniProtKB-KW"/>
</dbReference>
<dbReference type="InterPro" id="IPR034704">
    <property type="entry name" value="Ribosomal_bL28/bL31-like_sf"/>
</dbReference>
<gene>
    <name evidence="3" type="ORF">MNBD_ALPHA05-984</name>
</gene>
<dbReference type="GO" id="GO:0003735">
    <property type="term" value="F:structural constituent of ribosome"/>
    <property type="evidence" value="ECO:0007669"/>
    <property type="project" value="InterPro"/>
</dbReference>
<keyword evidence="1 3" id="KW-0689">Ribosomal protein</keyword>
<protein>
    <submittedName>
        <fullName evidence="3">LSU ribosomal protein L31p @ LSU ribosomal protein L31p, zinc-independent</fullName>
    </submittedName>
</protein>
<dbReference type="GO" id="GO:0005840">
    <property type="term" value="C:ribosome"/>
    <property type="evidence" value="ECO:0007669"/>
    <property type="project" value="UniProtKB-KW"/>
</dbReference>
<dbReference type="EMBL" id="UOEH01000212">
    <property type="protein sequence ID" value="VAV96879.1"/>
    <property type="molecule type" value="Genomic_DNA"/>
</dbReference>
<accession>A0A3B0RXZ8</accession>
<keyword evidence="2" id="KW-0687">Ribonucleoprotein</keyword>
<evidence type="ECO:0000256" key="1">
    <source>
        <dbReference type="ARBA" id="ARBA00022980"/>
    </source>
</evidence>
<dbReference type="PRINTS" id="PR01249">
    <property type="entry name" value="RIBOSOMALL31"/>
</dbReference>
<dbReference type="Pfam" id="PF01197">
    <property type="entry name" value="Ribosomal_L31"/>
    <property type="match status" value="1"/>
</dbReference>
<reference evidence="3" key="1">
    <citation type="submission" date="2018-06" db="EMBL/GenBank/DDBJ databases">
        <authorList>
            <person name="Zhirakovskaya E."/>
        </authorList>
    </citation>
    <scope>NUCLEOTIDE SEQUENCE</scope>
</reference>
<organism evidence="3">
    <name type="scientific">hydrothermal vent metagenome</name>
    <dbReference type="NCBI Taxonomy" id="652676"/>
    <lineage>
        <taxon>unclassified sequences</taxon>
        <taxon>metagenomes</taxon>
        <taxon>ecological metagenomes</taxon>
    </lineage>
</organism>
<name>A0A3B0RXZ8_9ZZZZ</name>
<evidence type="ECO:0000313" key="3">
    <source>
        <dbReference type="EMBL" id="VAV96879.1"/>
    </source>
</evidence>
<dbReference type="GO" id="GO:0006412">
    <property type="term" value="P:translation"/>
    <property type="evidence" value="ECO:0007669"/>
    <property type="project" value="InterPro"/>
</dbReference>
<dbReference type="NCBIfam" id="TIGR00105">
    <property type="entry name" value="L31"/>
    <property type="match status" value="1"/>
</dbReference>
<dbReference type="NCBIfam" id="NF001809">
    <property type="entry name" value="PRK00528.1"/>
    <property type="match status" value="1"/>
</dbReference>
<dbReference type="PANTHER" id="PTHR33280:SF6">
    <property type="entry name" value="LARGE RIBOSOMAL SUBUNIT PROTEIN BL31A"/>
    <property type="match status" value="1"/>
</dbReference>
<dbReference type="InterPro" id="IPR002150">
    <property type="entry name" value="Ribosomal_bL31"/>
</dbReference>
<dbReference type="SUPFAM" id="SSF143800">
    <property type="entry name" value="L28p-like"/>
    <property type="match status" value="1"/>
</dbReference>
<dbReference type="InterPro" id="IPR042105">
    <property type="entry name" value="Ribosomal_bL31_sf"/>
</dbReference>
<proteinExistence type="predicted"/>
<dbReference type="PANTHER" id="PTHR33280">
    <property type="entry name" value="50S RIBOSOMAL PROTEIN L31, CHLOROPLASTIC"/>
    <property type="match status" value="1"/>
</dbReference>
<dbReference type="Gene3D" id="4.10.830.30">
    <property type="entry name" value="Ribosomal protein L31"/>
    <property type="match status" value="1"/>
</dbReference>
<dbReference type="AlphaFoldDB" id="A0A3B0RXZ8"/>